<sequence length="677" mass="77744">MLGKPFVYILLVVLLSLGVTYFQYYFKAKRIGAKAHLFAFLRFTSLFLLGLLLFNPKFKQTRLENIKPKLVVALDVSESVDFLKEKNRVQELFSTIKTSKLNNKFDIDVYGFGKEINPIKDSLSFTTKQTNIAKVFNGLNDVYNSNNSIAPTVLVTDGNQTYGNDYVIVSKTYRQPIYPVIIGDTVTKTDLRIQQVQHNKYAFLDNEFPLEVTLSYQGEEPVNQKVTIKKNNTPVYNKQVSFSQQDNTQFISLTLPATHIGKLNYTISIEALDSEENIKNNSRDFSIQVIDESTKVLIVSPILHPDIGALKKAIESNKLRKVTIVKPSSTIDINQYQLVILYQPNTSCKSIFEKLNQVQKNYWLIGGLQTNWLMVNSMQSNFSFSSTNQAQDYLGNYNDGFELYQQKNISIETFPPLESNYGNLTVNSKPYTLLYQSINGLTTSNPLYTFFENNKQRSAFLLGEGVWKWRAHSFLNESNFESFDAFVGKTVQFLASNTKKERLVVNSEDTYLLGDVFLEAQYFDKNYVVENNAKVSAIIKDVKTNKEFEFDFLFKGNGYKLDISNLPASSYEYKVMVKKGGLVKTGVFDIENFNIEKQFLNPNVTKLQQIATNTNNELYHINNIDKLFEDLANNENYKTIQKISYKESPLIQWKYLLAILLFVLSLEWFLRKYNGLI</sequence>
<comment type="caution">
    <text evidence="2">The sequence shown here is derived from an EMBL/GenBank/DDBJ whole genome shotgun (WGS) entry which is preliminary data.</text>
</comment>
<evidence type="ECO:0000313" key="3">
    <source>
        <dbReference type="Proteomes" id="UP001596997"/>
    </source>
</evidence>
<accession>A0ABW3HXZ4</accession>
<reference evidence="3" key="1">
    <citation type="journal article" date="2019" name="Int. J. Syst. Evol. Microbiol.">
        <title>The Global Catalogue of Microorganisms (GCM) 10K type strain sequencing project: providing services to taxonomists for standard genome sequencing and annotation.</title>
        <authorList>
            <consortium name="The Broad Institute Genomics Platform"/>
            <consortium name="The Broad Institute Genome Sequencing Center for Infectious Disease"/>
            <person name="Wu L."/>
            <person name="Ma J."/>
        </authorList>
    </citation>
    <scope>NUCLEOTIDE SEQUENCE [LARGE SCALE GENOMIC DNA]</scope>
    <source>
        <strain evidence="3">CCUG 62114</strain>
    </source>
</reference>
<dbReference type="SUPFAM" id="SSF53300">
    <property type="entry name" value="vWA-like"/>
    <property type="match status" value="1"/>
</dbReference>
<dbReference type="PANTHER" id="PTHR37947">
    <property type="entry name" value="BLL2462 PROTEIN"/>
    <property type="match status" value="1"/>
</dbReference>
<name>A0ABW3HXZ4_9FLAO</name>
<dbReference type="EMBL" id="JBHTJM010000001">
    <property type="protein sequence ID" value="MFD0962414.1"/>
    <property type="molecule type" value="Genomic_DNA"/>
</dbReference>
<dbReference type="PANTHER" id="PTHR37947:SF1">
    <property type="entry name" value="BLL2462 PROTEIN"/>
    <property type="match status" value="1"/>
</dbReference>
<dbReference type="RefSeq" id="WP_377712056.1">
    <property type="nucleotide sequence ID" value="NZ_JBHTJM010000001.1"/>
</dbReference>
<proteinExistence type="predicted"/>
<gene>
    <name evidence="2" type="ORF">ACFQ1O_00175</name>
</gene>
<organism evidence="2 3">
    <name type="scientific">Pseudofulvibacter geojedonensis</name>
    <dbReference type="NCBI Taxonomy" id="1123758"/>
    <lineage>
        <taxon>Bacteria</taxon>
        <taxon>Pseudomonadati</taxon>
        <taxon>Bacteroidota</taxon>
        <taxon>Flavobacteriia</taxon>
        <taxon>Flavobacteriales</taxon>
        <taxon>Flavobacteriaceae</taxon>
        <taxon>Pseudofulvibacter</taxon>
    </lineage>
</organism>
<feature type="transmembrane region" description="Helical" evidence="1">
    <location>
        <begin position="37"/>
        <end position="54"/>
    </location>
</feature>
<dbReference type="Proteomes" id="UP001596997">
    <property type="component" value="Unassembled WGS sequence"/>
</dbReference>
<feature type="transmembrane region" description="Helical" evidence="1">
    <location>
        <begin position="6"/>
        <end position="25"/>
    </location>
</feature>
<protein>
    <submittedName>
        <fullName evidence="2">VWA domain-containing protein</fullName>
    </submittedName>
</protein>
<keyword evidence="1" id="KW-0812">Transmembrane</keyword>
<keyword evidence="1" id="KW-1133">Transmembrane helix</keyword>
<keyword evidence="1" id="KW-0472">Membrane</keyword>
<dbReference type="InterPro" id="IPR036465">
    <property type="entry name" value="vWFA_dom_sf"/>
</dbReference>
<evidence type="ECO:0000313" key="2">
    <source>
        <dbReference type="EMBL" id="MFD0962414.1"/>
    </source>
</evidence>
<evidence type="ECO:0000256" key="1">
    <source>
        <dbReference type="SAM" id="Phobius"/>
    </source>
</evidence>
<keyword evidence="3" id="KW-1185">Reference proteome</keyword>